<dbReference type="InterPro" id="IPR046956">
    <property type="entry name" value="RLP23-like"/>
</dbReference>
<gene>
    <name evidence="12" type="ORF">J5N97_023715</name>
</gene>
<evidence type="ECO:0000256" key="9">
    <source>
        <dbReference type="ARBA" id="ARBA00023136"/>
    </source>
</evidence>
<keyword evidence="9" id="KW-0472">Membrane</keyword>
<dbReference type="OrthoDB" id="612781at2759"/>
<evidence type="ECO:0000313" key="13">
    <source>
        <dbReference type="Proteomes" id="UP001085076"/>
    </source>
</evidence>
<dbReference type="SUPFAM" id="SSF52058">
    <property type="entry name" value="L domain-like"/>
    <property type="match status" value="1"/>
</dbReference>
<dbReference type="Gene3D" id="3.80.10.10">
    <property type="entry name" value="Ribonuclease Inhibitor"/>
    <property type="match status" value="1"/>
</dbReference>
<comment type="caution">
    <text evidence="12">The sequence shown here is derived from an EMBL/GenBank/DDBJ whole genome shotgun (WGS) entry which is preliminary data.</text>
</comment>
<protein>
    <submittedName>
        <fullName evidence="12">Uncharacterized protein</fullName>
    </submittedName>
</protein>
<keyword evidence="3" id="KW-1003">Cell membrane</keyword>
<keyword evidence="11" id="KW-0325">Glycoprotein</keyword>
<dbReference type="InterPro" id="IPR001611">
    <property type="entry name" value="Leu-rich_rpt"/>
</dbReference>
<dbReference type="InterPro" id="IPR032675">
    <property type="entry name" value="LRR_dom_sf"/>
</dbReference>
<keyword evidence="5" id="KW-0812">Transmembrane</keyword>
<reference evidence="12" key="2">
    <citation type="journal article" date="2022" name="Hortic Res">
        <title>The genome of Dioscorea zingiberensis sheds light on the biosynthesis, origin and evolution of the medicinally important diosgenin saponins.</title>
        <authorList>
            <person name="Li Y."/>
            <person name="Tan C."/>
            <person name="Li Z."/>
            <person name="Guo J."/>
            <person name="Li S."/>
            <person name="Chen X."/>
            <person name="Wang C."/>
            <person name="Dai X."/>
            <person name="Yang H."/>
            <person name="Song W."/>
            <person name="Hou L."/>
            <person name="Xu J."/>
            <person name="Tong Z."/>
            <person name="Xu A."/>
            <person name="Yuan X."/>
            <person name="Wang W."/>
            <person name="Yang Q."/>
            <person name="Chen L."/>
            <person name="Sun Z."/>
            <person name="Wang K."/>
            <person name="Pan B."/>
            <person name="Chen J."/>
            <person name="Bao Y."/>
            <person name="Liu F."/>
            <person name="Qi X."/>
            <person name="Gang D.R."/>
            <person name="Wen J."/>
            <person name="Li J."/>
        </authorList>
    </citation>
    <scope>NUCLEOTIDE SEQUENCE</scope>
    <source>
        <strain evidence="12">Dzin_1.0</strain>
    </source>
</reference>
<dbReference type="AlphaFoldDB" id="A0A9D5H856"/>
<evidence type="ECO:0000256" key="5">
    <source>
        <dbReference type="ARBA" id="ARBA00022692"/>
    </source>
</evidence>
<accession>A0A9D5H856</accession>
<evidence type="ECO:0000256" key="8">
    <source>
        <dbReference type="ARBA" id="ARBA00022989"/>
    </source>
</evidence>
<dbReference type="FunFam" id="3.80.10.10:FF:001347">
    <property type="entry name" value="LRR receptor-like serine/threonine-protein kinase GSO2"/>
    <property type="match status" value="1"/>
</dbReference>
<dbReference type="GO" id="GO:0005886">
    <property type="term" value="C:plasma membrane"/>
    <property type="evidence" value="ECO:0007669"/>
    <property type="project" value="UniProtKB-SubCell"/>
</dbReference>
<evidence type="ECO:0000256" key="6">
    <source>
        <dbReference type="ARBA" id="ARBA00022729"/>
    </source>
</evidence>
<evidence type="ECO:0000256" key="11">
    <source>
        <dbReference type="ARBA" id="ARBA00023180"/>
    </source>
</evidence>
<evidence type="ECO:0000256" key="2">
    <source>
        <dbReference type="ARBA" id="ARBA00009592"/>
    </source>
</evidence>
<comment type="similarity">
    <text evidence="2">Belongs to the RLP family.</text>
</comment>
<dbReference type="Proteomes" id="UP001085076">
    <property type="component" value="Miscellaneous, Linkage group lg07"/>
</dbReference>
<keyword evidence="10" id="KW-0675">Receptor</keyword>
<evidence type="ECO:0000256" key="10">
    <source>
        <dbReference type="ARBA" id="ARBA00023170"/>
    </source>
</evidence>
<name>A0A9D5H856_9LILI</name>
<organism evidence="12 13">
    <name type="scientific">Dioscorea zingiberensis</name>
    <dbReference type="NCBI Taxonomy" id="325984"/>
    <lineage>
        <taxon>Eukaryota</taxon>
        <taxon>Viridiplantae</taxon>
        <taxon>Streptophyta</taxon>
        <taxon>Embryophyta</taxon>
        <taxon>Tracheophyta</taxon>
        <taxon>Spermatophyta</taxon>
        <taxon>Magnoliopsida</taxon>
        <taxon>Liliopsida</taxon>
        <taxon>Dioscoreales</taxon>
        <taxon>Dioscoreaceae</taxon>
        <taxon>Dioscorea</taxon>
    </lineage>
</organism>
<comment type="subcellular location">
    <subcellularLocation>
        <location evidence="1">Cell membrane</location>
        <topology evidence="1">Single-pass type I membrane protein</topology>
    </subcellularLocation>
</comment>
<dbReference type="PANTHER" id="PTHR48063:SF112">
    <property type="entry name" value="RECEPTOR LIKE PROTEIN 30-LIKE"/>
    <property type="match status" value="1"/>
</dbReference>
<keyword evidence="6" id="KW-0732">Signal</keyword>
<keyword evidence="13" id="KW-1185">Reference proteome</keyword>
<keyword evidence="8" id="KW-1133">Transmembrane helix</keyword>
<keyword evidence="4" id="KW-0433">Leucine-rich repeat</keyword>
<sequence>MDSLTHLHLSEAQLEGDISEWMGDIKNLKVLDLSGNSLSGSVPLEIGELEQLVHLDLSGNQLTGVVSEAHFAQLKKLEILDMSDNSLVFIVSSNWLPLFLLEELNTRNCLVGPGFPTWLRRQHKLNSLDMSYTGITGTIPDWFWNLITTHNLTSVLLSHNQIEGMIPKSLNFINMDKLDLSSNLFYGPLPDQFHSPRMNFILDLSNNSFSGPIPPVSFRRMKKKMMPNY</sequence>
<dbReference type="Pfam" id="PF00560">
    <property type="entry name" value="LRR_1"/>
    <property type="match status" value="3"/>
</dbReference>
<evidence type="ECO:0000256" key="3">
    <source>
        <dbReference type="ARBA" id="ARBA00022475"/>
    </source>
</evidence>
<dbReference type="PANTHER" id="PTHR48063">
    <property type="entry name" value="LRR RECEPTOR-LIKE KINASE"/>
    <property type="match status" value="1"/>
</dbReference>
<dbReference type="EMBL" id="JAGGNH010000007">
    <property type="protein sequence ID" value="KAJ0966798.1"/>
    <property type="molecule type" value="Genomic_DNA"/>
</dbReference>
<evidence type="ECO:0000256" key="7">
    <source>
        <dbReference type="ARBA" id="ARBA00022737"/>
    </source>
</evidence>
<reference evidence="12" key="1">
    <citation type="submission" date="2021-03" db="EMBL/GenBank/DDBJ databases">
        <authorList>
            <person name="Li Z."/>
            <person name="Yang C."/>
        </authorList>
    </citation>
    <scope>NUCLEOTIDE SEQUENCE</scope>
    <source>
        <strain evidence="12">Dzin_1.0</strain>
        <tissue evidence="12">Leaf</tissue>
    </source>
</reference>
<evidence type="ECO:0000256" key="1">
    <source>
        <dbReference type="ARBA" id="ARBA00004251"/>
    </source>
</evidence>
<dbReference type="PRINTS" id="PR00019">
    <property type="entry name" value="LEURICHRPT"/>
</dbReference>
<proteinExistence type="inferred from homology"/>
<evidence type="ECO:0000313" key="12">
    <source>
        <dbReference type="EMBL" id="KAJ0966798.1"/>
    </source>
</evidence>
<evidence type="ECO:0000256" key="4">
    <source>
        <dbReference type="ARBA" id="ARBA00022614"/>
    </source>
</evidence>
<dbReference type="Pfam" id="PF13855">
    <property type="entry name" value="LRR_8"/>
    <property type="match status" value="1"/>
</dbReference>
<keyword evidence="7" id="KW-0677">Repeat</keyword>